<gene>
    <name evidence="5" type="ORF">FD09_GL002342</name>
</gene>
<dbReference type="OrthoDB" id="2287745at2"/>
<feature type="domain" description="Methyltransferase" evidence="4">
    <location>
        <begin position="49"/>
        <end position="136"/>
    </location>
</feature>
<dbReference type="InterPro" id="IPR029063">
    <property type="entry name" value="SAM-dependent_MTases_sf"/>
</dbReference>
<name>A0A0R1N793_9LACO</name>
<keyword evidence="2" id="KW-0808">Transferase</keyword>
<protein>
    <recommendedName>
        <fullName evidence="4">Methyltransferase domain-containing protein</fullName>
    </recommendedName>
</protein>
<dbReference type="Gene3D" id="3.40.50.150">
    <property type="entry name" value="Vaccinia Virus protein VP39"/>
    <property type="match status" value="1"/>
</dbReference>
<dbReference type="Pfam" id="PF13649">
    <property type="entry name" value="Methyltransf_25"/>
    <property type="match status" value="1"/>
</dbReference>
<reference evidence="5 6" key="1">
    <citation type="journal article" date="2015" name="Genome Announc.">
        <title>Expanding the biotechnology potential of lactobacilli through comparative genomics of 213 strains and associated genera.</title>
        <authorList>
            <person name="Sun Z."/>
            <person name="Harris H.M."/>
            <person name="McCann A."/>
            <person name="Guo C."/>
            <person name="Argimon S."/>
            <person name="Zhang W."/>
            <person name="Yang X."/>
            <person name="Jeffery I.B."/>
            <person name="Cooney J.C."/>
            <person name="Kagawa T.F."/>
            <person name="Liu W."/>
            <person name="Song Y."/>
            <person name="Salvetti E."/>
            <person name="Wrobel A."/>
            <person name="Rasinkangas P."/>
            <person name="Parkhill J."/>
            <person name="Rea M.C."/>
            <person name="O'Sullivan O."/>
            <person name="Ritari J."/>
            <person name="Douillard F.P."/>
            <person name="Paul Ross R."/>
            <person name="Yang R."/>
            <person name="Briner A.E."/>
            <person name="Felis G.E."/>
            <person name="de Vos W.M."/>
            <person name="Barrangou R."/>
            <person name="Klaenhammer T.R."/>
            <person name="Caufield P.W."/>
            <person name="Cui Y."/>
            <person name="Zhang H."/>
            <person name="O'Toole P.W."/>
        </authorList>
    </citation>
    <scope>NUCLEOTIDE SEQUENCE [LARGE SCALE GENOMIC DNA]</scope>
    <source>
        <strain evidence="5 6">DSM 12744</strain>
    </source>
</reference>
<organism evidence="5 6">
    <name type="scientific">Schleiferilactobacillus perolens DSM 12744</name>
    <dbReference type="NCBI Taxonomy" id="1423792"/>
    <lineage>
        <taxon>Bacteria</taxon>
        <taxon>Bacillati</taxon>
        <taxon>Bacillota</taxon>
        <taxon>Bacilli</taxon>
        <taxon>Lactobacillales</taxon>
        <taxon>Lactobacillaceae</taxon>
        <taxon>Schleiferilactobacillus</taxon>
    </lineage>
</organism>
<dbReference type="AlphaFoldDB" id="A0A0R1N793"/>
<accession>A0A0R1N793</accession>
<evidence type="ECO:0000259" key="4">
    <source>
        <dbReference type="Pfam" id="PF13649"/>
    </source>
</evidence>
<dbReference type="PANTHER" id="PTHR43464:SF19">
    <property type="entry name" value="UBIQUINONE BIOSYNTHESIS O-METHYLTRANSFERASE, MITOCHONDRIAL"/>
    <property type="match status" value="1"/>
</dbReference>
<dbReference type="STRING" id="1423792.FD09_GL002342"/>
<comment type="caution">
    <text evidence="5">The sequence shown here is derived from an EMBL/GenBank/DDBJ whole genome shotgun (WGS) entry which is preliminary data.</text>
</comment>
<dbReference type="CDD" id="cd02440">
    <property type="entry name" value="AdoMet_MTases"/>
    <property type="match status" value="1"/>
</dbReference>
<dbReference type="Proteomes" id="UP000051330">
    <property type="component" value="Unassembled WGS sequence"/>
</dbReference>
<keyword evidence="6" id="KW-1185">Reference proteome</keyword>
<dbReference type="GO" id="GO:0032259">
    <property type="term" value="P:methylation"/>
    <property type="evidence" value="ECO:0007669"/>
    <property type="project" value="UniProtKB-KW"/>
</dbReference>
<dbReference type="PANTHER" id="PTHR43464">
    <property type="entry name" value="METHYLTRANSFERASE"/>
    <property type="match status" value="1"/>
</dbReference>
<keyword evidence="1" id="KW-0489">Methyltransferase</keyword>
<dbReference type="PATRIC" id="fig|1423792.3.peg.2380"/>
<dbReference type="InterPro" id="IPR041698">
    <property type="entry name" value="Methyltransf_25"/>
</dbReference>
<proteinExistence type="predicted"/>
<dbReference type="RefSeq" id="WP_057819551.1">
    <property type="nucleotide sequence ID" value="NZ_AZEC01000004.1"/>
</dbReference>
<dbReference type="SUPFAM" id="SSF53335">
    <property type="entry name" value="S-adenosyl-L-methionine-dependent methyltransferases"/>
    <property type="match status" value="1"/>
</dbReference>
<dbReference type="EMBL" id="AZEC01000004">
    <property type="protein sequence ID" value="KRL13506.1"/>
    <property type="molecule type" value="Genomic_DNA"/>
</dbReference>
<evidence type="ECO:0000256" key="1">
    <source>
        <dbReference type="ARBA" id="ARBA00022603"/>
    </source>
</evidence>
<evidence type="ECO:0000313" key="6">
    <source>
        <dbReference type="Proteomes" id="UP000051330"/>
    </source>
</evidence>
<dbReference type="GO" id="GO:0008168">
    <property type="term" value="F:methyltransferase activity"/>
    <property type="evidence" value="ECO:0007669"/>
    <property type="project" value="UniProtKB-KW"/>
</dbReference>
<keyword evidence="3" id="KW-0949">S-adenosyl-L-methionine</keyword>
<sequence>MNSEDRDTAAQWDDFAAEYYAMQQADSLPLASTVEQWLSAQKILPAAQVLDLGSGAGRFSPMLAQHAQQLTITDISGEMLDFAQLELHRQGLTATTVQLPWDEFYRQPRHQYDVIFAHMAPFLQVDDFPRLAALLTPTGVFVLSRIVGRTDAIFDQFLAAFPTLRVDYVVESPDILQQWQTKGRQDGWSQRHTQLTFDYSEEIDRDFLHDELAPLLTVSQQNDLLVMLDRIFQRRATIMTHKTLTLGIVAFTLTGGHFRL</sequence>
<evidence type="ECO:0000313" key="5">
    <source>
        <dbReference type="EMBL" id="KRL13506.1"/>
    </source>
</evidence>
<evidence type="ECO:0000256" key="3">
    <source>
        <dbReference type="ARBA" id="ARBA00022691"/>
    </source>
</evidence>
<evidence type="ECO:0000256" key="2">
    <source>
        <dbReference type="ARBA" id="ARBA00022679"/>
    </source>
</evidence>